<evidence type="ECO:0000256" key="3">
    <source>
        <dbReference type="ARBA" id="ARBA00022989"/>
    </source>
</evidence>
<gene>
    <name evidence="6" type="ORF">JCM21714_1364</name>
</gene>
<keyword evidence="2 5" id="KW-0812">Transmembrane</keyword>
<reference evidence="6 7" key="1">
    <citation type="journal article" date="2014" name="Genome Announc.">
        <title>Draft Genome Sequence of the Boron-Tolerant and Moderately Halotolerant Bacterium Gracilibacillus boraciitolerans JCM 21714T.</title>
        <authorList>
            <person name="Ahmed I."/>
            <person name="Oshima K."/>
            <person name="Suda W."/>
            <person name="Kitamura K."/>
            <person name="Iida T."/>
            <person name="Ohmori Y."/>
            <person name="Fujiwara T."/>
            <person name="Hattori M."/>
            <person name="Ohkuma M."/>
        </authorList>
    </citation>
    <scope>NUCLEOTIDE SEQUENCE [LARGE SCALE GENOMIC DNA]</scope>
    <source>
        <strain evidence="6 7">JCM 21714</strain>
    </source>
</reference>
<dbReference type="SUPFAM" id="SSF81324">
    <property type="entry name" value="Voltage-gated potassium channels"/>
    <property type="match status" value="1"/>
</dbReference>
<dbReference type="EMBL" id="BAVS01000004">
    <property type="protein sequence ID" value="GAE92372.1"/>
    <property type="molecule type" value="Genomic_DNA"/>
</dbReference>
<dbReference type="Gene3D" id="1.20.120.350">
    <property type="entry name" value="Voltage-gated potassium channels. Chain C"/>
    <property type="match status" value="1"/>
</dbReference>
<evidence type="ECO:0000256" key="2">
    <source>
        <dbReference type="ARBA" id="ARBA00022692"/>
    </source>
</evidence>
<protein>
    <submittedName>
        <fullName evidence="6">Uncharacterized protein</fullName>
    </submittedName>
</protein>
<dbReference type="AlphaFoldDB" id="W4VGM6"/>
<evidence type="ECO:0000256" key="4">
    <source>
        <dbReference type="ARBA" id="ARBA00023136"/>
    </source>
</evidence>
<feature type="transmembrane region" description="Helical" evidence="5">
    <location>
        <begin position="46"/>
        <end position="73"/>
    </location>
</feature>
<keyword evidence="7" id="KW-1185">Reference proteome</keyword>
<accession>W4VGM6</accession>
<sequence length="83" mass="9687">MASTEKLRKFVMDTKFNKFITTIIIFNAILIGLETYPAIYQQFYTYFVVIDLIILAIFTIEVVLKIIVLKIFLQMVGIYLILS</sequence>
<dbReference type="InterPro" id="IPR027359">
    <property type="entry name" value="Volt_channel_dom_sf"/>
</dbReference>
<dbReference type="STRING" id="1298598.JCM21714_1364"/>
<dbReference type="GO" id="GO:0016020">
    <property type="term" value="C:membrane"/>
    <property type="evidence" value="ECO:0007669"/>
    <property type="project" value="UniProtKB-SubCell"/>
</dbReference>
<dbReference type="Proteomes" id="UP000019102">
    <property type="component" value="Unassembled WGS sequence"/>
</dbReference>
<evidence type="ECO:0000256" key="5">
    <source>
        <dbReference type="SAM" id="Phobius"/>
    </source>
</evidence>
<evidence type="ECO:0000256" key="1">
    <source>
        <dbReference type="ARBA" id="ARBA00004141"/>
    </source>
</evidence>
<comment type="subcellular location">
    <subcellularLocation>
        <location evidence="1">Membrane</location>
        <topology evidence="1">Multi-pass membrane protein</topology>
    </subcellularLocation>
</comment>
<keyword evidence="4 5" id="KW-0472">Membrane</keyword>
<name>W4VGM6_9BACI</name>
<proteinExistence type="predicted"/>
<dbReference type="RefSeq" id="WP_235182626.1">
    <property type="nucleotide sequence ID" value="NZ_BAVS01000004.1"/>
</dbReference>
<organism evidence="6 7">
    <name type="scientific">Gracilibacillus boraciitolerans JCM 21714</name>
    <dbReference type="NCBI Taxonomy" id="1298598"/>
    <lineage>
        <taxon>Bacteria</taxon>
        <taxon>Bacillati</taxon>
        <taxon>Bacillota</taxon>
        <taxon>Bacilli</taxon>
        <taxon>Bacillales</taxon>
        <taxon>Bacillaceae</taxon>
        <taxon>Gracilibacillus</taxon>
    </lineage>
</organism>
<comment type="caution">
    <text evidence="6">The sequence shown here is derived from an EMBL/GenBank/DDBJ whole genome shotgun (WGS) entry which is preliminary data.</text>
</comment>
<evidence type="ECO:0000313" key="7">
    <source>
        <dbReference type="Proteomes" id="UP000019102"/>
    </source>
</evidence>
<evidence type="ECO:0000313" key="6">
    <source>
        <dbReference type="EMBL" id="GAE92372.1"/>
    </source>
</evidence>
<keyword evidence="3 5" id="KW-1133">Transmembrane helix</keyword>
<feature type="transmembrane region" description="Helical" evidence="5">
    <location>
        <begin position="20"/>
        <end position="40"/>
    </location>
</feature>